<evidence type="ECO:0000313" key="2">
    <source>
        <dbReference type="EMBL" id="RUS85757.1"/>
    </source>
</evidence>
<feature type="compositionally biased region" description="Basic and acidic residues" evidence="1">
    <location>
        <begin position="815"/>
        <end position="824"/>
    </location>
</feature>
<feature type="compositionally biased region" description="Basic and acidic residues" evidence="1">
    <location>
        <begin position="843"/>
        <end position="857"/>
    </location>
</feature>
<dbReference type="Proteomes" id="UP000271974">
    <property type="component" value="Unassembled WGS sequence"/>
</dbReference>
<dbReference type="OrthoDB" id="6149346at2759"/>
<organism evidence="2 3">
    <name type="scientific">Elysia chlorotica</name>
    <name type="common">Eastern emerald elysia</name>
    <name type="synonym">Sea slug</name>
    <dbReference type="NCBI Taxonomy" id="188477"/>
    <lineage>
        <taxon>Eukaryota</taxon>
        <taxon>Metazoa</taxon>
        <taxon>Spiralia</taxon>
        <taxon>Lophotrochozoa</taxon>
        <taxon>Mollusca</taxon>
        <taxon>Gastropoda</taxon>
        <taxon>Heterobranchia</taxon>
        <taxon>Euthyneura</taxon>
        <taxon>Panpulmonata</taxon>
        <taxon>Sacoglossa</taxon>
        <taxon>Placobranchoidea</taxon>
        <taxon>Plakobranchidae</taxon>
        <taxon>Elysia</taxon>
    </lineage>
</organism>
<sequence length="1129" mass="126343">MDQHVLSQPPALSPSDAKLFVGALLSPQLSCVDNMKNMQSLDPIPENVLYSDKEPTNAEVIGQLQLTINGVTMGFDDFMDEYVSSYYPDVETKTYRVPPLHFNIQSFKRGTDYLEDMKDSRRSDPAEKEQSQNNSHFSESESEEEEITGPQEESREEFMPPGRSYCWQAGPVTGRLESAATFSDDESSDSDDVCCGYRRHLPIETVTLDSLPDEQQNFAADQDKDRTDAKTHFESGSTHARLAGTVTSVTSPPSGAPVLLLTPTLQLRNCGKDLPGPSTSPAYIETSPSGLNSGQAGYAAPEGGPGSNSAVGRSARSKVAAQAAVLDDTRVLSDVMAKDARADEGENRVINAMELLGQLLGQWFGPMFIICSYQYNNYLNKLREEMFCKGEASRPTRAFGQIMRAEHDCLIFHKDIGVLVVCIKAIGDNFSDWNASEDQIKASTAKILHKALKQLEREEAMIRHVTSDLRSRARLVCHSLVALPNMYRKQVDAALDTDPDLAKKIQNLTYGRGTKSFLCLDELPSKNMSVWDLPEESVFTRLVGWWKDLKSSLDAPENAIDIKVYKHIIGRYCGLLSTVEVWSPNNPRVEVRSRSEAVSLCAQRFSQVVLLPGQLQVLLSDHTRVYLYGPPGSGKTLLLMLKAREWLLRGEHVILINSRWGSSNGYPYAYGVLDRLKAMMTKDGVPHERLLMINIDTSRFHDYLLSNVLPSWCVLVDELTSATLPIIEHLCCLQVQNIWCAGLFEERRPHTAHRFQAFKMERVLRCPPILQSLLKHTEKAAKHSAPYWDAYEEPNTQGGVVPRSKWSPALYPQQKESDCPRDRNLGGYESSNETSSRSSNGSMKKEDKERENRRFDADSLNTRLAQLSIKYASPRAPARTHPEPGELSSLVSSRSVTGLPTDGPRPHVIDHEGHSQVGLPAHCSACGSELADFLKSMVRTEEPLESQGQGHQQEGGLKPRGDEATRGKFRRTSAGVTRKQNEVRASVNSPDHRLRVRFENRVLSWADVLIVTSSLDKDLPLLKYLARQGIPIELMPSSRQARYIETSRSRQRLFVTTYREVIGLERALIVFVPSGRSDDDFGLVGEKNQFSELKNLSLRHCLQRYSELDRCALWYMASRCLSDLVLLLP</sequence>
<feature type="region of interest" description="Disordered" evidence="1">
    <location>
        <begin position="117"/>
        <end position="166"/>
    </location>
</feature>
<feature type="compositionally biased region" description="Low complexity" evidence="1">
    <location>
        <begin position="947"/>
        <end position="956"/>
    </location>
</feature>
<name>A0A3S1BPL7_ELYCH</name>
<reference evidence="2 3" key="1">
    <citation type="submission" date="2019-01" db="EMBL/GenBank/DDBJ databases">
        <title>A draft genome assembly of the solar-powered sea slug Elysia chlorotica.</title>
        <authorList>
            <person name="Cai H."/>
            <person name="Li Q."/>
            <person name="Fang X."/>
            <person name="Li J."/>
            <person name="Curtis N.E."/>
            <person name="Altenburger A."/>
            <person name="Shibata T."/>
            <person name="Feng M."/>
            <person name="Maeda T."/>
            <person name="Schwartz J.A."/>
            <person name="Shigenobu S."/>
            <person name="Lundholm N."/>
            <person name="Nishiyama T."/>
            <person name="Yang H."/>
            <person name="Hasebe M."/>
            <person name="Li S."/>
            <person name="Pierce S.K."/>
            <person name="Wang J."/>
        </authorList>
    </citation>
    <scope>NUCLEOTIDE SEQUENCE [LARGE SCALE GENOMIC DNA]</scope>
    <source>
        <strain evidence="2">EC2010</strain>
        <tissue evidence="2">Whole organism of an adult</tissue>
    </source>
</reference>
<proteinExistence type="predicted"/>
<feature type="compositionally biased region" description="Polar residues" evidence="1">
    <location>
        <begin position="889"/>
        <end position="898"/>
    </location>
</feature>
<gene>
    <name evidence="2" type="ORF">EGW08_006471</name>
</gene>
<feature type="compositionally biased region" description="Low complexity" evidence="1">
    <location>
        <begin position="829"/>
        <end position="842"/>
    </location>
</feature>
<feature type="compositionally biased region" description="Basic and acidic residues" evidence="1">
    <location>
        <begin position="957"/>
        <end position="966"/>
    </location>
</feature>
<dbReference type="EMBL" id="RQTK01000160">
    <property type="protein sequence ID" value="RUS85757.1"/>
    <property type="molecule type" value="Genomic_DNA"/>
</dbReference>
<feature type="compositionally biased region" description="Polar residues" evidence="1">
    <location>
        <begin position="285"/>
        <end position="295"/>
    </location>
</feature>
<comment type="caution">
    <text evidence="2">The sequence shown here is derived from an EMBL/GenBank/DDBJ whole genome shotgun (WGS) entry which is preliminary data.</text>
</comment>
<dbReference type="InterPro" id="IPR027417">
    <property type="entry name" value="P-loop_NTPase"/>
</dbReference>
<feature type="region of interest" description="Disordered" evidence="1">
    <location>
        <begin position="285"/>
        <end position="312"/>
    </location>
</feature>
<accession>A0A3S1BPL7</accession>
<feature type="region of interest" description="Disordered" evidence="1">
    <location>
        <begin position="811"/>
        <end position="901"/>
    </location>
</feature>
<protein>
    <submittedName>
        <fullName evidence="2">Uncharacterized protein</fullName>
    </submittedName>
</protein>
<dbReference type="AlphaFoldDB" id="A0A3S1BPL7"/>
<feature type="region of interest" description="Disordered" evidence="1">
    <location>
        <begin position="941"/>
        <end position="987"/>
    </location>
</feature>
<dbReference type="SUPFAM" id="SSF52540">
    <property type="entry name" value="P-loop containing nucleoside triphosphate hydrolases"/>
    <property type="match status" value="1"/>
</dbReference>
<feature type="compositionally biased region" description="Basic and acidic residues" evidence="1">
    <location>
        <begin position="117"/>
        <end position="130"/>
    </location>
</feature>
<evidence type="ECO:0000256" key="1">
    <source>
        <dbReference type="SAM" id="MobiDB-lite"/>
    </source>
</evidence>
<keyword evidence="3" id="KW-1185">Reference proteome</keyword>
<evidence type="ECO:0000313" key="3">
    <source>
        <dbReference type="Proteomes" id="UP000271974"/>
    </source>
</evidence>